<dbReference type="EMBL" id="MU268334">
    <property type="protein sequence ID" value="KAH7904886.1"/>
    <property type="molecule type" value="Genomic_DNA"/>
</dbReference>
<proteinExistence type="predicted"/>
<sequence>MTENERGSSQTIHSSSGSSLQLPEEQIQQSLDIIETFRQGHASFDESVGALQESISSAIPSDASSTDRQRYNQGLRTYIDALQRATEEHNDAKIRGKQREPVDRSDEVNGNRGTPDIDNASHASRHRSITPSIYDDADVSYKRRRVDESMFPWNQSEGTMPNIVDKDLKRAMDLLDNWSGDPKLVKSKILLAPGCPDFPPDQWLNIVQGLPVDLDKVLTSHYSTETEEKQTQDIGLFQVSLKVAKASRIIVSQADWSMAHYKLICAASFAFPWLRSMYMSYHD</sequence>
<comment type="caution">
    <text evidence="1">The sequence shown here is derived from an EMBL/GenBank/DDBJ whole genome shotgun (WGS) entry which is preliminary data.</text>
</comment>
<gene>
    <name evidence="1" type="ORF">BJ138DRAFT_1118985</name>
</gene>
<protein>
    <submittedName>
        <fullName evidence="1">Uncharacterized protein</fullName>
    </submittedName>
</protein>
<reference evidence="1" key="1">
    <citation type="journal article" date="2021" name="New Phytol.">
        <title>Evolutionary innovations through gain and loss of genes in the ectomycorrhizal Boletales.</title>
        <authorList>
            <person name="Wu G."/>
            <person name="Miyauchi S."/>
            <person name="Morin E."/>
            <person name="Kuo A."/>
            <person name="Drula E."/>
            <person name="Varga T."/>
            <person name="Kohler A."/>
            <person name="Feng B."/>
            <person name="Cao Y."/>
            <person name="Lipzen A."/>
            <person name="Daum C."/>
            <person name="Hundley H."/>
            <person name="Pangilinan J."/>
            <person name="Johnson J."/>
            <person name="Barry K."/>
            <person name="LaButti K."/>
            <person name="Ng V."/>
            <person name="Ahrendt S."/>
            <person name="Min B."/>
            <person name="Choi I.G."/>
            <person name="Park H."/>
            <person name="Plett J.M."/>
            <person name="Magnuson J."/>
            <person name="Spatafora J.W."/>
            <person name="Nagy L.G."/>
            <person name="Henrissat B."/>
            <person name="Grigoriev I.V."/>
            <person name="Yang Z.L."/>
            <person name="Xu J."/>
            <person name="Martin F.M."/>
        </authorList>
    </citation>
    <scope>NUCLEOTIDE SEQUENCE</scope>
    <source>
        <strain evidence="1">ATCC 28755</strain>
    </source>
</reference>
<name>A0ACB7ZUW9_9AGAM</name>
<evidence type="ECO:0000313" key="2">
    <source>
        <dbReference type="Proteomes" id="UP000790377"/>
    </source>
</evidence>
<accession>A0ACB7ZUW9</accession>
<dbReference type="Proteomes" id="UP000790377">
    <property type="component" value="Unassembled WGS sequence"/>
</dbReference>
<evidence type="ECO:0000313" key="1">
    <source>
        <dbReference type="EMBL" id="KAH7904886.1"/>
    </source>
</evidence>
<keyword evidence="2" id="KW-1185">Reference proteome</keyword>
<organism evidence="1 2">
    <name type="scientific">Hygrophoropsis aurantiaca</name>
    <dbReference type="NCBI Taxonomy" id="72124"/>
    <lineage>
        <taxon>Eukaryota</taxon>
        <taxon>Fungi</taxon>
        <taxon>Dikarya</taxon>
        <taxon>Basidiomycota</taxon>
        <taxon>Agaricomycotina</taxon>
        <taxon>Agaricomycetes</taxon>
        <taxon>Agaricomycetidae</taxon>
        <taxon>Boletales</taxon>
        <taxon>Coniophorineae</taxon>
        <taxon>Hygrophoropsidaceae</taxon>
        <taxon>Hygrophoropsis</taxon>
    </lineage>
</organism>